<keyword evidence="2" id="KW-1185">Reference proteome</keyword>
<evidence type="ECO:0000313" key="1">
    <source>
        <dbReference type="EMBL" id="GBN97901.1"/>
    </source>
</evidence>
<organism evidence="1 2">
    <name type="scientific">Araneus ventricosus</name>
    <name type="common">Orbweaver spider</name>
    <name type="synonym">Epeira ventricosa</name>
    <dbReference type="NCBI Taxonomy" id="182803"/>
    <lineage>
        <taxon>Eukaryota</taxon>
        <taxon>Metazoa</taxon>
        <taxon>Ecdysozoa</taxon>
        <taxon>Arthropoda</taxon>
        <taxon>Chelicerata</taxon>
        <taxon>Arachnida</taxon>
        <taxon>Araneae</taxon>
        <taxon>Araneomorphae</taxon>
        <taxon>Entelegynae</taxon>
        <taxon>Araneoidea</taxon>
        <taxon>Araneidae</taxon>
        <taxon>Araneus</taxon>
    </lineage>
</organism>
<sequence length="117" mass="12867">MLAKTAKKELPDIILVQEPYVKDNKIEGLPGYWKSWLSKNNKAGIIALPTCNNPIFLLSGNDIVAIKIQVDSSPLSIISSYSSPYCEIDQNLNETSNLITSLQGEDYLIGADLNTHS</sequence>
<reference evidence="1 2" key="1">
    <citation type="journal article" date="2019" name="Sci. Rep.">
        <title>Orb-weaving spider Araneus ventricosus genome elucidates the spidroin gene catalogue.</title>
        <authorList>
            <person name="Kono N."/>
            <person name="Nakamura H."/>
            <person name="Ohtoshi R."/>
            <person name="Moran D.A.P."/>
            <person name="Shinohara A."/>
            <person name="Yoshida Y."/>
            <person name="Fujiwara M."/>
            <person name="Mori M."/>
            <person name="Tomita M."/>
            <person name="Arakawa K."/>
        </authorList>
    </citation>
    <scope>NUCLEOTIDE SEQUENCE [LARGE SCALE GENOMIC DNA]</scope>
</reference>
<dbReference type="InterPro" id="IPR036691">
    <property type="entry name" value="Endo/exonu/phosph_ase_sf"/>
</dbReference>
<dbReference type="EMBL" id="BGPR01027426">
    <property type="protein sequence ID" value="GBN97901.1"/>
    <property type="molecule type" value="Genomic_DNA"/>
</dbReference>
<gene>
    <name evidence="1" type="ORF">AVEN_20409_1</name>
</gene>
<evidence type="ECO:0000313" key="2">
    <source>
        <dbReference type="Proteomes" id="UP000499080"/>
    </source>
</evidence>
<dbReference type="Gene3D" id="3.60.10.10">
    <property type="entry name" value="Endonuclease/exonuclease/phosphatase"/>
    <property type="match status" value="1"/>
</dbReference>
<dbReference type="SUPFAM" id="SSF56219">
    <property type="entry name" value="DNase I-like"/>
    <property type="match status" value="1"/>
</dbReference>
<dbReference type="AlphaFoldDB" id="A0A4Y2TCC4"/>
<proteinExistence type="predicted"/>
<evidence type="ECO:0008006" key="3">
    <source>
        <dbReference type="Google" id="ProtNLM"/>
    </source>
</evidence>
<accession>A0A4Y2TCC4</accession>
<name>A0A4Y2TCC4_ARAVE</name>
<protein>
    <recommendedName>
        <fullName evidence="3">Endonuclease/exonuclease/phosphatase domain-containing protein</fullName>
    </recommendedName>
</protein>
<dbReference type="Proteomes" id="UP000499080">
    <property type="component" value="Unassembled WGS sequence"/>
</dbReference>
<comment type="caution">
    <text evidence="1">The sequence shown here is derived from an EMBL/GenBank/DDBJ whole genome shotgun (WGS) entry which is preliminary data.</text>
</comment>